<evidence type="ECO:0000256" key="3">
    <source>
        <dbReference type="SAM" id="MobiDB-lite"/>
    </source>
</evidence>
<dbReference type="GO" id="GO:0000502">
    <property type="term" value="C:proteasome complex"/>
    <property type="evidence" value="ECO:0007669"/>
    <property type="project" value="UniProtKB-KW"/>
</dbReference>
<keyword evidence="2 5" id="KW-0647">Proteasome</keyword>
<dbReference type="GO" id="GO:0004866">
    <property type="term" value="F:endopeptidase inhibitor activity"/>
    <property type="evidence" value="ECO:0007669"/>
    <property type="project" value="InterPro"/>
</dbReference>
<organism evidence="5 6">
    <name type="scientific">Arabidopsis suecica</name>
    <name type="common">Swedish thale-cress</name>
    <name type="synonym">Cardaminopsis suecica</name>
    <dbReference type="NCBI Taxonomy" id="45249"/>
    <lineage>
        <taxon>Eukaryota</taxon>
        <taxon>Viridiplantae</taxon>
        <taxon>Streptophyta</taxon>
        <taxon>Embryophyta</taxon>
        <taxon>Tracheophyta</taxon>
        <taxon>Spermatophyta</taxon>
        <taxon>Magnoliopsida</taxon>
        <taxon>eudicotyledons</taxon>
        <taxon>Gunneridae</taxon>
        <taxon>Pentapetalae</taxon>
        <taxon>rosids</taxon>
        <taxon>malvids</taxon>
        <taxon>Brassicales</taxon>
        <taxon>Brassicaceae</taxon>
        <taxon>Camelineae</taxon>
        <taxon>Arabidopsis</taxon>
    </lineage>
</organism>
<feature type="compositionally biased region" description="Basic and acidic residues" evidence="3">
    <location>
        <begin position="17"/>
        <end position="44"/>
    </location>
</feature>
<feature type="compositionally biased region" description="Acidic residues" evidence="3">
    <location>
        <begin position="76"/>
        <end position="92"/>
    </location>
</feature>
<protein>
    <submittedName>
        <fullName evidence="5">PI31 proteasome regulator N-terminal</fullName>
    </submittedName>
</protein>
<feature type="region of interest" description="Disordered" evidence="3">
    <location>
        <begin position="1"/>
        <end position="92"/>
    </location>
</feature>
<comment type="similarity">
    <text evidence="1">Belongs to the proteasome inhibitor PI31 family.</text>
</comment>
<dbReference type="Pfam" id="PF11566">
    <property type="entry name" value="PI31_Prot_N"/>
    <property type="match status" value="1"/>
</dbReference>
<proteinExistence type="inferred from homology"/>
<dbReference type="AlphaFoldDB" id="A0A8T2HAE6"/>
<gene>
    <name evidence="5" type="ORF">ISN44_As01g039480</name>
</gene>
<accession>A0A8T2HAE6</accession>
<evidence type="ECO:0000313" key="5">
    <source>
        <dbReference type="EMBL" id="KAG7656855.1"/>
    </source>
</evidence>
<dbReference type="PANTHER" id="PTHR13266">
    <property type="entry name" value="PROTEASOME INHIBITOR"/>
    <property type="match status" value="1"/>
</dbReference>
<feature type="compositionally biased region" description="Acidic residues" evidence="3">
    <location>
        <begin position="52"/>
        <end position="67"/>
    </location>
</feature>
<dbReference type="InterPro" id="IPR021625">
    <property type="entry name" value="PI31_Prot_N"/>
</dbReference>
<dbReference type="GO" id="GO:0043161">
    <property type="term" value="P:proteasome-mediated ubiquitin-dependent protein catabolic process"/>
    <property type="evidence" value="ECO:0007669"/>
    <property type="project" value="InterPro"/>
</dbReference>
<reference evidence="5 6" key="1">
    <citation type="submission" date="2020-12" db="EMBL/GenBank/DDBJ databases">
        <title>Concerted genomic and epigenomic changes stabilize Arabidopsis allopolyploids.</title>
        <authorList>
            <person name="Chen Z."/>
        </authorList>
    </citation>
    <scope>NUCLEOTIDE SEQUENCE [LARGE SCALE GENOMIC DNA]</scope>
    <source>
        <strain evidence="5">As9502</strain>
        <tissue evidence="5">Leaf</tissue>
    </source>
</reference>
<evidence type="ECO:0000313" key="6">
    <source>
        <dbReference type="Proteomes" id="UP000694251"/>
    </source>
</evidence>
<comment type="caution">
    <text evidence="5">The sequence shown here is derived from an EMBL/GenBank/DDBJ whole genome shotgun (WGS) entry which is preliminary data.</text>
</comment>
<evidence type="ECO:0000256" key="1">
    <source>
        <dbReference type="ARBA" id="ARBA00006405"/>
    </source>
</evidence>
<keyword evidence="6" id="KW-1185">Reference proteome</keyword>
<evidence type="ECO:0000259" key="4">
    <source>
        <dbReference type="Pfam" id="PF11566"/>
    </source>
</evidence>
<feature type="domain" description="PI31 proteasome regulator N-terminal" evidence="4">
    <location>
        <begin position="135"/>
        <end position="270"/>
    </location>
</feature>
<sequence>MGRVRLVTPSSSESEDERVTIIREADMNREEVAEENKFEDKNCEQEPPENLNEPEEENISEEGDDVEPMQSQGMEENPEEEEKEGEEEEESEIIGLEAMAISEANSPVKLELKSPAKSELKSPAAKSEKITSVMPAFRNKNDKIAFVVHASLAVSGFILTSTGRPAFAHDALSSSTTQCLVGIEGWNEFDEEYAFVYKCPVKRYLVKCLAMNDKFLVDAIAEDGKEFGHLQIEVGNYIDESGEEGDYDTQFKNFDKLVTELKSEILCKLTTVFTTTKSSSETK</sequence>
<dbReference type="PANTHER" id="PTHR13266:SF1">
    <property type="entry name" value="PROTEASOME INHIBITOR PI31 SUBUNIT"/>
    <property type="match status" value="1"/>
</dbReference>
<name>A0A8T2HAE6_ARASU</name>
<dbReference type="OrthoDB" id="1107758at2759"/>
<dbReference type="EMBL" id="JAEFBJ010000001">
    <property type="protein sequence ID" value="KAG7656855.1"/>
    <property type="molecule type" value="Genomic_DNA"/>
</dbReference>
<evidence type="ECO:0000256" key="2">
    <source>
        <dbReference type="ARBA" id="ARBA00022942"/>
    </source>
</evidence>
<dbReference type="InterPro" id="IPR045128">
    <property type="entry name" value="PI31-like"/>
</dbReference>
<dbReference type="GO" id="GO:0070628">
    <property type="term" value="F:proteasome binding"/>
    <property type="evidence" value="ECO:0007669"/>
    <property type="project" value="InterPro"/>
</dbReference>
<dbReference type="Proteomes" id="UP000694251">
    <property type="component" value="Chromosome 1"/>
</dbReference>